<evidence type="ECO:0000313" key="2">
    <source>
        <dbReference type="EMBL" id="PKF67974.1"/>
    </source>
</evidence>
<sequence length="485" mass="50618">MLRSLPRALRAELLRTRRSAVAWLPLLGLLIGGLSALLPAVASDRRDAAVLLSWQGMYITGMAAPLTALFCVLAERRERAARCGGTQWRPFSPAAQRAARVLVLSGLLGAFTALTFGPSWCAALLWGYDGAGAILLAGLASWWGQVGVLCVFLLLGRSTGAVAPLLCAVAWQAAGLLCAEWPQWWAVPPAWPVRLELPLLGTHANLVPFSPGEPIPHPWPVLAACTLLNALALAAAVACAPRSRWRAPGRGHQSGDASAGIAYSPGGSAARPTRRGLLCVPVLAARRRGVYPLLLATLAVLAYAAAVYPPFVVTGLTTFLVLPLGTAILPMMAWGGLAPAWRIAVPRRPGLRGAVTLWHLGVAWIVCLASALGAVAAGESIGRVTARAALWCATGTVLALLWLLLTVRFSPGLALGLGVMSTIVSLTLGGDVLAATPLWLLALPSWGESALDPGRFPLALALCAALAAALLPLLGRAYRRHEAAA</sequence>
<comment type="caution">
    <text evidence="2">The sequence shown here is derived from an EMBL/GenBank/DDBJ whole genome shotgun (WGS) entry which is preliminary data.</text>
</comment>
<feature type="transmembrane region" description="Helical" evidence="1">
    <location>
        <begin position="219"/>
        <end position="240"/>
    </location>
</feature>
<dbReference type="AlphaFoldDB" id="A0A2N0X5J2"/>
<dbReference type="EMBL" id="PJAF01000032">
    <property type="protein sequence ID" value="PKF67974.1"/>
    <property type="molecule type" value="Genomic_DNA"/>
</dbReference>
<feature type="transmembrane region" description="Helical" evidence="1">
    <location>
        <begin position="357"/>
        <end position="376"/>
    </location>
</feature>
<keyword evidence="1" id="KW-0812">Transmembrane</keyword>
<organism evidence="2 3">
    <name type="scientific">Corynebacterium mastitidis</name>
    <dbReference type="NCBI Taxonomy" id="161890"/>
    <lineage>
        <taxon>Bacteria</taxon>
        <taxon>Bacillati</taxon>
        <taxon>Actinomycetota</taxon>
        <taxon>Actinomycetes</taxon>
        <taxon>Mycobacteriales</taxon>
        <taxon>Corynebacteriaceae</taxon>
        <taxon>Corynebacterium</taxon>
    </lineage>
</organism>
<dbReference type="OrthoDB" id="4427624at2"/>
<feature type="transmembrane region" description="Helical" evidence="1">
    <location>
        <begin position="412"/>
        <end position="436"/>
    </location>
</feature>
<feature type="transmembrane region" description="Helical" evidence="1">
    <location>
        <begin position="456"/>
        <end position="474"/>
    </location>
</feature>
<feature type="transmembrane region" description="Helical" evidence="1">
    <location>
        <begin position="101"/>
        <end position="128"/>
    </location>
</feature>
<keyword evidence="1" id="KW-1133">Transmembrane helix</keyword>
<feature type="transmembrane region" description="Helical" evidence="1">
    <location>
        <begin position="54"/>
        <end position="74"/>
    </location>
</feature>
<reference evidence="2 3" key="1">
    <citation type="submission" date="2017-12" db="EMBL/GenBank/DDBJ databases">
        <title>Corynebacterium mastitidis 16-1433 Genome.</title>
        <authorList>
            <person name="Gulvik C.A."/>
        </authorList>
    </citation>
    <scope>NUCLEOTIDE SEQUENCE [LARGE SCALE GENOMIC DNA]</scope>
    <source>
        <strain evidence="2 3">16-1433</strain>
    </source>
</reference>
<accession>A0A2N0X5J2</accession>
<name>A0A2N0X5J2_9CORY</name>
<feature type="transmembrane region" description="Helical" evidence="1">
    <location>
        <begin position="290"/>
        <end position="308"/>
    </location>
</feature>
<dbReference type="STRING" id="1121365.GCA_000375365_01528"/>
<evidence type="ECO:0000256" key="1">
    <source>
        <dbReference type="SAM" id="Phobius"/>
    </source>
</evidence>
<protein>
    <submittedName>
        <fullName evidence="2">Uncharacterized protein</fullName>
    </submittedName>
</protein>
<feature type="transmembrane region" description="Helical" evidence="1">
    <location>
        <begin position="134"/>
        <end position="155"/>
    </location>
</feature>
<gene>
    <name evidence="2" type="ORF">CXB45_09410</name>
</gene>
<dbReference type="RefSeq" id="WP_101174195.1">
    <property type="nucleotide sequence ID" value="NZ_JAKRKB010000002.1"/>
</dbReference>
<feature type="transmembrane region" description="Helical" evidence="1">
    <location>
        <begin position="388"/>
        <end position="405"/>
    </location>
</feature>
<evidence type="ECO:0000313" key="3">
    <source>
        <dbReference type="Proteomes" id="UP000233249"/>
    </source>
</evidence>
<keyword evidence="1" id="KW-0472">Membrane</keyword>
<proteinExistence type="predicted"/>
<dbReference type="Proteomes" id="UP000233249">
    <property type="component" value="Unassembled WGS sequence"/>
</dbReference>
<feature type="transmembrane region" description="Helical" evidence="1">
    <location>
        <begin position="21"/>
        <end position="42"/>
    </location>
</feature>
<feature type="transmembrane region" description="Helical" evidence="1">
    <location>
        <begin position="162"/>
        <end position="182"/>
    </location>
</feature>
<feature type="transmembrane region" description="Helical" evidence="1">
    <location>
        <begin position="320"/>
        <end position="345"/>
    </location>
</feature>